<name>A0A8B2NKM8_9HYPH</name>
<dbReference type="GO" id="GO:0008757">
    <property type="term" value="F:S-adenosylmethionine-dependent methyltransferase activity"/>
    <property type="evidence" value="ECO:0007669"/>
    <property type="project" value="InterPro"/>
</dbReference>
<accession>A0A8B2NKM8</accession>
<dbReference type="Gene3D" id="3.40.50.150">
    <property type="entry name" value="Vaccinia Virus protein VP39"/>
    <property type="match status" value="1"/>
</dbReference>
<evidence type="ECO:0000259" key="1">
    <source>
        <dbReference type="Pfam" id="PF08241"/>
    </source>
</evidence>
<evidence type="ECO:0000313" key="3">
    <source>
        <dbReference type="Proteomes" id="UP000249590"/>
    </source>
</evidence>
<dbReference type="GO" id="GO:0032259">
    <property type="term" value="P:methylation"/>
    <property type="evidence" value="ECO:0007669"/>
    <property type="project" value="UniProtKB-KW"/>
</dbReference>
<dbReference type="RefSeq" id="WP_111350870.1">
    <property type="nucleotide sequence ID" value="NZ_QHHQ01000007.1"/>
</dbReference>
<comment type="caution">
    <text evidence="2">The sequence shown here is derived from an EMBL/GenBank/DDBJ whole genome shotgun (WGS) entry which is preliminary data.</text>
</comment>
<dbReference type="Proteomes" id="UP000249590">
    <property type="component" value="Unassembled WGS sequence"/>
</dbReference>
<protein>
    <submittedName>
        <fullName evidence="2">Methyltransferase type 11</fullName>
    </submittedName>
</protein>
<reference evidence="2 3" key="1">
    <citation type="submission" date="2018-05" db="EMBL/GenBank/DDBJ databases">
        <title>Acuticoccus sediminis sp. nov., isolated from deep-sea sediment of Indian Ocean.</title>
        <authorList>
            <person name="Liu X."/>
            <person name="Lai Q."/>
            <person name="Du Y."/>
            <person name="Sun F."/>
            <person name="Zhang X."/>
            <person name="Wang S."/>
            <person name="Shao Z."/>
        </authorList>
    </citation>
    <scope>NUCLEOTIDE SEQUENCE [LARGE SCALE GENOMIC DNA]</scope>
    <source>
        <strain evidence="2 3">PTG4-2</strain>
    </source>
</reference>
<dbReference type="EMBL" id="QHHQ01000007">
    <property type="protein sequence ID" value="RAH98153.1"/>
    <property type="molecule type" value="Genomic_DNA"/>
</dbReference>
<keyword evidence="2" id="KW-0489">Methyltransferase</keyword>
<proteinExistence type="predicted"/>
<organism evidence="2 3">
    <name type="scientific">Acuticoccus sediminis</name>
    <dbReference type="NCBI Taxonomy" id="2184697"/>
    <lineage>
        <taxon>Bacteria</taxon>
        <taxon>Pseudomonadati</taxon>
        <taxon>Pseudomonadota</taxon>
        <taxon>Alphaproteobacteria</taxon>
        <taxon>Hyphomicrobiales</taxon>
        <taxon>Amorphaceae</taxon>
        <taxon>Acuticoccus</taxon>
    </lineage>
</organism>
<sequence>MHLDAAELSAFYVTPLGRIARQIVTAEVRALWPDVRAERVVGLGHATPYLRPFIGEAERVIAVMPAAEGVMHWPPDGANLTALAYEDRLPLPDNSIDKLLIVHLLEATKDPLEVLREAWRVLVPSGRVLAVVPYRAGAWARADSTPMGLGRPFSRMQLARLMHESWIEPMAVRRCLYVPPTNSRFVLGSARAWENVGKRVMPRFAGLVAIEGRKTLTRGIPIRSRKLADLVPSLSPVPKPAATRVSHPWGCPANDYFVPSDSDPPAVAGHCGCGMTSRSMSRPFNTKLP</sequence>
<feature type="domain" description="Methyltransferase type 11" evidence="1">
    <location>
        <begin position="58"/>
        <end position="129"/>
    </location>
</feature>
<dbReference type="AlphaFoldDB" id="A0A8B2NKM8"/>
<evidence type="ECO:0000313" key="2">
    <source>
        <dbReference type="EMBL" id="RAH98153.1"/>
    </source>
</evidence>
<dbReference type="OrthoDB" id="9800231at2"/>
<keyword evidence="3" id="KW-1185">Reference proteome</keyword>
<gene>
    <name evidence="2" type="ORF">DLJ53_25890</name>
</gene>
<dbReference type="InterPro" id="IPR029063">
    <property type="entry name" value="SAM-dependent_MTases_sf"/>
</dbReference>
<dbReference type="SUPFAM" id="SSF53335">
    <property type="entry name" value="S-adenosyl-L-methionine-dependent methyltransferases"/>
    <property type="match status" value="1"/>
</dbReference>
<dbReference type="Pfam" id="PF08241">
    <property type="entry name" value="Methyltransf_11"/>
    <property type="match status" value="1"/>
</dbReference>
<dbReference type="InterPro" id="IPR013216">
    <property type="entry name" value="Methyltransf_11"/>
</dbReference>
<keyword evidence="2" id="KW-0808">Transferase</keyword>